<feature type="transmembrane region" description="Helical" evidence="1">
    <location>
        <begin position="149"/>
        <end position="168"/>
    </location>
</feature>
<feature type="transmembrane region" description="Helical" evidence="1">
    <location>
        <begin position="175"/>
        <end position="192"/>
    </location>
</feature>
<feature type="transmembrane region" description="Helical" evidence="1">
    <location>
        <begin position="96"/>
        <end position="114"/>
    </location>
</feature>
<proteinExistence type="predicted"/>
<keyword evidence="1" id="KW-0472">Membrane</keyword>
<gene>
    <name evidence="2" type="ORF">ACFO3G_03425</name>
</gene>
<evidence type="ECO:0000256" key="1">
    <source>
        <dbReference type="SAM" id="Phobius"/>
    </source>
</evidence>
<evidence type="ECO:0000313" key="3">
    <source>
        <dbReference type="Proteomes" id="UP001596020"/>
    </source>
</evidence>
<dbReference type="EMBL" id="JBHSGO010000085">
    <property type="protein sequence ID" value="MFC4665664.1"/>
    <property type="molecule type" value="Genomic_DNA"/>
</dbReference>
<protein>
    <submittedName>
        <fullName evidence="2">Uncharacterized protein</fullName>
    </submittedName>
</protein>
<keyword evidence="1" id="KW-0812">Transmembrane</keyword>
<keyword evidence="3" id="KW-1185">Reference proteome</keyword>
<evidence type="ECO:0000313" key="2">
    <source>
        <dbReference type="EMBL" id="MFC4665664.1"/>
    </source>
</evidence>
<feature type="transmembrane region" description="Helical" evidence="1">
    <location>
        <begin position="19"/>
        <end position="52"/>
    </location>
</feature>
<feature type="transmembrane region" description="Helical" evidence="1">
    <location>
        <begin position="126"/>
        <end position="143"/>
    </location>
</feature>
<accession>A0ABV9K6U0</accession>
<organism evidence="2 3">
    <name type="scientific">Falsiporphyromonas endometrii</name>
    <dbReference type="NCBI Taxonomy" id="1387297"/>
    <lineage>
        <taxon>Bacteria</taxon>
        <taxon>Pseudomonadati</taxon>
        <taxon>Bacteroidota</taxon>
        <taxon>Bacteroidia</taxon>
        <taxon>Bacteroidales</taxon>
        <taxon>Porphyromonadaceae</taxon>
        <taxon>Falsiporphyromonas</taxon>
    </lineage>
</organism>
<dbReference type="RefSeq" id="WP_380078000.1">
    <property type="nucleotide sequence ID" value="NZ_JBHSGO010000085.1"/>
</dbReference>
<keyword evidence="1" id="KW-1133">Transmembrane helix</keyword>
<feature type="transmembrane region" description="Helical" evidence="1">
    <location>
        <begin position="59"/>
        <end position="76"/>
    </location>
</feature>
<comment type="caution">
    <text evidence="2">The sequence shown here is derived from an EMBL/GenBank/DDBJ whole genome shotgun (WGS) entry which is preliminary data.</text>
</comment>
<sequence>MTTNTCNIKEKRKALLVNLFLFIYGLAIPFSLLVSVQIVIAVFTAIILIYCFFKQYIRMNIPTLTWLIIPAVFIVLKMPFEYDTLDMEGNIAKEHLISFLTIGLSGILIGSMSFNYKSFIKYGYKIAWINFIFLFFFPFTTFYGSSINYMRFGYALLPSVIFSFVCLSPPYKKKGAFLLFISSIIELLIFGARGATASAIIFILIYIYFSYNISILKKVAQ</sequence>
<dbReference type="Proteomes" id="UP001596020">
    <property type="component" value="Unassembled WGS sequence"/>
</dbReference>
<reference evidence="3" key="1">
    <citation type="journal article" date="2019" name="Int. J. Syst. Evol. Microbiol.">
        <title>The Global Catalogue of Microorganisms (GCM) 10K type strain sequencing project: providing services to taxonomists for standard genome sequencing and annotation.</title>
        <authorList>
            <consortium name="The Broad Institute Genomics Platform"/>
            <consortium name="The Broad Institute Genome Sequencing Center for Infectious Disease"/>
            <person name="Wu L."/>
            <person name="Ma J."/>
        </authorList>
    </citation>
    <scope>NUCLEOTIDE SEQUENCE [LARGE SCALE GENOMIC DNA]</scope>
    <source>
        <strain evidence="3">CGMCC 4.7357</strain>
    </source>
</reference>
<feature type="transmembrane region" description="Helical" evidence="1">
    <location>
        <begin position="198"/>
        <end position="216"/>
    </location>
</feature>
<name>A0ABV9K6U0_9PORP</name>